<name>A0A8J5RM28_ZIZPA</name>
<organism evidence="2 3">
    <name type="scientific">Zizania palustris</name>
    <name type="common">Northern wild rice</name>
    <dbReference type="NCBI Taxonomy" id="103762"/>
    <lineage>
        <taxon>Eukaryota</taxon>
        <taxon>Viridiplantae</taxon>
        <taxon>Streptophyta</taxon>
        <taxon>Embryophyta</taxon>
        <taxon>Tracheophyta</taxon>
        <taxon>Spermatophyta</taxon>
        <taxon>Magnoliopsida</taxon>
        <taxon>Liliopsida</taxon>
        <taxon>Poales</taxon>
        <taxon>Poaceae</taxon>
        <taxon>BOP clade</taxon>
        <taxon>Oryzoideae</taxon>
        <taxon>Oryzeae</taxon>
        <taxon>Zizaniinae</taxon>
        <taxon>Zizania</taxon>
    </lineage>
</organism>
<sequence>MNYRTTLELWVTTNVAMLGASQQGSMLSASGLLPKPRLGPKGGLRRASEPPEASGSFARRFKYLRCWASGLPMLNLVVRRPRLAVPETLGSLKAP</sequence>
<reference evidence="2" key="1">
    <citation type="journal article" date="2021" name="bioRxiv">
        <title>Whole Genome Assembly and Annotation of Northern Wild Rice, Zizania palustris L., Supports a Whole Genome Duplication in the Zizania Genus.</title>
        <authorList>
            <person name="Haas M."/>
            <person name="Kono T."/>
            <person name="Macchietto M."/>
            <person name="Millas R."/>
            <person name="McGilp L."/>
            <person name="Shao M."/>
            <person name="Duquette J."/>
            <person name="Hirsch C.N."/>
            <person name="Kimball J."/>
        </authorList>
    </citation>
    <scope>NUCLEOTIDE SEQUENCE</scope>
    <source>
        <tissue evidence="2">Fresh leaf tissue</tissue>
    </source>
</reference>
<evidence type="ECO:0000313" key="2">
    <source>
        <dbReference type="EMBL" id="KAG8051222.1"/>
    </source>
</evidence>
<protein>
    <submittedName>
        <fullName evidence="2">Uncharacterized protein</fullName>
    </submittedName>
</protein>
<dbReference type="EMBL" id="JAAALK010000289">
    <property type="protein sequence ID" value="KAG8051222.1"/>
    <property type="molecule type" value="Genomic_DNA"/>
</dbReference>
<comment type="caution">
    <text evidence="2">The sequence shown here is derived from an EMBL/GenBank/DDBJ whole genome shotgun (WGS) entry which is preliminary data.</text>
</comment>
<evidence type="ECO:0000313" key="3">
    <source>
        <dbReference type="Proteomes" id="UP000729402"/>
    </source>
</evidence>
<reference evidence="2" key="2">
    <citation type="submission" date="2021-02" db="EMBL/GenBank/DDBJ databases">
        <authorList>
            <person name="Kimball J.A."/>
            <person name="Haas M.W."/>
            <person name="Macchietto M."/>
            <person name="Kono T."/>
            <person name="Duquette J."/>
            <person name="Shao M."/>
        </authorList>
    </citation>
    <scope>NUCLEOTIDE SEQUENCE</scope>
    <source>
        <tissue evidence="2">Fresh leaf tissue</tissue>
    </source>
</reference>
<gene>
    <name evidence="2" type="ORF">GUJ93_ZPchr0009g701</name>
</gene>
<feature type="region of interest" description="Disordered" evidence="1">
    <location>
        <begin position="29"/>
        <end position="55"/>
    </location>
</feature>
<keyword evidence="3" id="KW-1185">Reference proteome</keyword>
<accession>A0A8J5RM28</accession>
<proteinExistence type="predicted"/>
<evidence type="ECO:0000256" key="1">
    <source>
        <dbReference type="SAM" id="MobiDB-lite"/>
    </source>
</evidence>
<dbReference type="AlphaFoldDB" id="A0A8J5RM28"/>
<dbReference type="Proteomes" id="UP000729402">
    <property type="component" value="Unassembled WGS sequence"/>
</dbReference>